<dbReference type="RefSeq" id="WP_145277453.1">
    <property type="nucleotide sequence ID" value="NZ_CP036426.1"/>
</dbReference>
<dbReference type="GO" id="GO:0016853">
    <property type="term" value="F:isomerase activity"/>
    <property type="evidence" value="ECO:0007669"/>
    <property type="project" value="UniProtKB-KW"/>
</dbReference>
<dbReference type="EC" id="5.3.99.-" evidence="2"/>
<protein>
    <submittedName>
        <fullName evidence="2">Inosose isomerase</fullName>
        <ecNumber evidence="2">5.3.99.-</ecNumber>
    </submittedName>
</protein>
<dbReference type="OrthoDB" id="9814946at2"/>
<evidence type="ECO:0000313" key="3">
    <source>
        <dbReference type="Proteomes" id="UP000317835"/>
    </source>
</evidence>
<dbReference type="InterPro" id="IPR013022">
    <property type="entry name" value="Xyl_isomerase-like_TIM-brl"/>
</dbReference>
<reference evidence="2 3" key="1">
    <citation type="submission" date="2019-02" db="EMBL/GenBank/DDBJ databases">
        <title>Deep-cultivation of Planctomycetes and their phenomic and genomic characterization uncovers novel biology.</title>
        <authorList>
            <person name="Wiegand S."/>
            <person name="Jogler M."/>
            <person name="Boedeker C."/>
            <person name="Pinto D."/>
            <person name="Vollmers J."/>
            <person name="Rivas-Marin E."/>
            <person name="Kohn T."/>
            <person name="Peeters S.H."/>
            <person name="Heuer A."/>
            <person name="Rast P."/>
            <person name="Oberbeckmann S."/>
            <person name="Bunk B."/>
            <person name="Jeske O."/>
            <person name="Meyerdierks A."/>
            <person name="Storesund J.E."/>
            <person name="Kallscheuer N."/>
            <person name="Luecker S."/>
            <person name="Lage O.M."/>
            <person name="Pohl T."/>
            <person name="Merkel B.J."/>
            <person name="Hornburger P."/>
            <person name="Mueller R.-W."/>
            <person name="Bruemmer F."/>
            <person name="Labrenz M."/>
            <person name="Spormann A.M."/>
            <person name="Op den Camp H."/>
            <person name="Overmann J."/>
            <person name="Amann R."/>
            <person name="Jetten M.S.M."/>
            <person name="Mascher T."/>
            <person name="Medema M.H."/>
            <person name="Devos D.P."/>
            <person name="Kaster A.-K."/>
            <person name="Ovreas L."/>
            <person name="Rohde M."/>
            <person name="Galperin M.Y."/>
            <person name="Jogler C."/>
        </authorList>
    </citation>
    <scope>NUCLEOTIDE SEQUENCE [LARGE SCALE GENOMIC DNA]</scope>
    <source>
        <strain evidence="2 3">ElP</strain>
    </source>
</reference>
<keyword evidence="3" id="KW-1185">Reference proteome</keyword>
<accession>A0A518HCY5</accession>
<proteinExistence type="predicted"/>
<keyword evidence="2" id="KW-0413">Isomerase</keyword>
<dbReference type="PROSITE" id="PS51318">
    <property type="entry name" value="TAT"/>
    <property type="match status" value="1"/>
</dbReference>
<dbReference type="EMBL" id="CP036426">
    <property type="protein sequence ID" value="QDV38724.1"/>
    <property type="molecule type" value="Genomic_DNA"/>
</dbReference>
<dbReference type="Gene3D" id="3.20.20.150">
    <property type="entry name" value="Divalent-metal-dependent TIM barrel enzymes"/>
    <property type="match status" value="1"/>
</dbReference>
<dbReference type="SUPFAM" id="SSF51658">
    <property type="entry name" value="Xylose isomerase-like"/>
    <property type="match status" value="1"/>
</dbReference>
<dbReference type="AlphaFoldDB" id="A0A518HCY5"/>
<dbReference type="Proteomes" id="UP000317835">
    <property type="component" value="Chromosome"/>
</dbReference>
<name>A0A518HCY5_9BACT</name>
<dbReference type="Pfam" id="PF01261">
    <property type="entry name" value="AP_endonuc_2"/>
    <property type="match status" value="1"/>
</dbReference>
<dbReference type="InterPro" id="IPR036237">
    <property type="entry name" value="Xyl_isomerase-like_sf"/>
</dbReference>
<sequence length="332" mass="35787">MTERDPSGRGEGRGVSRRQAIRGALGGLAACAAVAPGAVGRAQDRPARTPTPMPKARYCLNTSTIRGQDSQVGVVEQIRIAGEAGYDGIEPWLRDIDRYVEEGGSLRDLAARIEDAGLAVPSAIGYARWAVDDDAERAEGLEQAKRDMAAIAEIGGTRIAAPPVGLTDRKYEDLLTLAGRYARLLELGERMGVVPQLEVWGFSKTFSRLGEVAFVAVESGRADACILPDVYHVYKGGSSLEGLRHLSGRTIRVFHLNDYPADPPRETISDADRVFPGDGVAPLGDLMAILDAIGFDGTFSLELFNRDYWQRDPMEVAVEGLRKMKQATGSGS</sequence>
<dbReference type="InterPro" id="IPR006311">
    <property type="entry name" value="TAT_signal"/>
</dbReference>
<dbReference type="PANTHER" id="PTHR12110:SF48">
    <property type="entry name" value="BLL3656 PROTEIN"/>
    <property type="match status" value="1"/>
</dbReference>
<dbReference type="InterPro" id="IPR050312">
    <property type="entry name" value="IolE/XylAMocC-like"/>
</dbReference>
<evidence type="ECO:0000259" key="1">
    <source>
        <dbReference type="Pfam" id="PF01261"/>
    </source>
</evidence>
<feature type="domain" description="Xylose isomerase-like TIM barrel" evidence="1">
    <location>
        <begin position="79"/>
        <end position="326"/>
    </location>
</feature>
<organism evidence="2 3">
    <name type="scientific">Tautonia plasticadhaerens</name>
    <dbReference type="NCBI Taxonomy" id="2527974"/>
    <lineage>
        <taxon>Bacteria</taxon>
        <taxon>Pseudomonadati</taxon>
        <taxon>Planctomycetota</taxon>
        <taxon>Planctomycetia</taxon>
        <taxon>Isosphaerales</taxon>
        <taxon>Isosphaeraceae</taxon>
        <taxon>Tautonia</taxon>
    </lineage>
</organism>
<gene>
    <name evidence="2" type="primary">iolI_3</name>
    <name evidence="2" type="ORF">ElP_66800</name>
</gene>
<dbReference type="PANTHER" id="PTHR12110">
    <property type="entry name" value="HYDROXYPYRUVATE ISOMERASE"/>
    <property type="match status" value="1"/>
</dbReference>
<evidence type="ECO:0000313" key="2">
    <source>
        <dbReference type="EMBL" id="QDV38724.1"/>
    </source>
</evidence>
<dbReference type="KEGG" id="tpla:ElP_66800"/>